<dbReference type="InterPro" id="IPR029063">
    <property type="entry name" value="SAM-dependent_MTases_sf"/>
</dbReference>
<evidence type="ECO:0000313" key="2">
    <source>
        <dbReference type="Proteomes" id="UP000070444"/>
    </source>
</evidence>
<dbReference type="GO" id="GO:0008171">
    <property type="term" value="F:O-methyltransferase activity"/>
    <property type="evidence" value="ECO:0007669"/>
    <property type="project" value="TreeGrafter"/>
</dbReference>
<sequence>MDLSFEIAQTLNYIFDNSKEGNAASVLKAFDEIGDKLWIMTVGDNKGKMVVDQLTKHNPKIGVELGTYIGYSAVMFDPIMVSVAAKVVEFSGLRDYVTILRGDLAKNIPILKQKYKVENADFMFIDQMKDLYTSDFVLAEQSGLFNKDTLIVADNIKSPGAPEFLAFMEQNNKYKFELKDAKSVTFDIELLMQS</sequence>
<dbReference type="AlphaFoldDB" id="A0A137PD83"/>
<dbReference type="Proteomes" id="UP000070444">
    <property type="component" value="Unassembled WGS sequence"/>
</dbReference>
<keyword evidence="2" id="KW-1185">Reference proteome</keyword>
<accession>A0A137PD83</accession>
<keyword evidence="1" id="KW-0808">Transferase</keyword>
<dbReference type="Gene3D" id="3.40.50.150">
    <property type="entry name" value="Vaccinia Virus protein VP39"/>
    <property type="match status" value="1"/>
</dbReference>
<dbReference type="EMBL" id="KQ964443">
    <property type="protein sequence ID" value="KXN72957.1"/>
    <property type="molecule type" value="Genomic_DNA"/>
</dbReference>
<organism evidence="1 2">
    <name type="scientific">Conidiobolus coronatus (strain ATCC 28846 / CBS 209.66 / NRRL 28638)</name>
    <name type="common">Delacroixia coronata</name>
    <dbReference type="NCBI Taxonomy" id="796925"/>
    <lineage>
        <taxon>Eukaryota</taxon>
        <taxon>Fungi</taxon>
        <taxon>Fungi incertae sedis</taxon>
        <taxon>Zoopagomycota</taxon>
        <taxon>Entomophthoromycotina</taxon>
        <taxon>Entomophthoromycetes</taxon>
        <taxon>Entomophthorales</taxon>
        <taxon>Ancylistaceae</taxon>
        <taxon>Conidiobolus</taxon>
    </lineage>
</organism>
<dbReference type="SUPFAM" id="SSF53335">
    <property type="entry name" value="S-adenosyl-L-methionine-dependent methyltransferases"/>
    <property type="match status" value="1"/>
</dbReference>
<dbReference type="OrthoDB" id="186626at2759"/>
<dbReference type="PANTHER" id="PTHR43836:SF2">
    <property type="entry name" value="CATECHOL O-METHYLTRANSFERASE 1-RELATED"/>
    <property type="match status" value="1"/>
</dbReference>
<keyword evidence="1" id="KW-0489">Methyltransferase</keyword>
<dbReference type="STRING" id="796925.A0A137PD83"/>
<protein>
    <submittedName>
        <fullName evidence="1">S-adenosyl-L-methionine-dependent methyltransferase</fullName>
    </submittedName>
</protein>
<dbReference type="OMA" id="VENADFM"/>
<reference evidence="1 2" key="1">
    <citation type="journal article" date="2015" name="Genome Biol. Evol.">
        <title>Phylogenomic analyses indicate that early fungi evolved digesting cell walls of algal ancestors of land plants.</title>
        <authorList>
            <person name="Chang Y."/>
            <person name="Wang S."/>
            <person name="Sekimoto S."/>
            <person name="Aerts A.L."/>
            <person name="Choi C."/>
            <person name="Clum A."/>
            <person name="LaButti K.M."/>
            <person name="Lindquist E.A."/>
            <person name="Yee Ngan C."/>
            <person name="Ohm R.A."/>
            <person name="Salamov A.A."/>
            <person name="Grigoriev I.V."/>
            <person name="Spatafora J.W."/>
            <person name="Berbee M.L."/>
        </authorList>
    </citation>
    <scope>NUCLEOTIDE SEQUENCE [LARGE SCALE GENOMIC DNA]</scope>
    <source>
        <strain evidence="1 2">NRRL 28638</strain>
    </source>
</reference>
<dbReference type="PANTHER" id="PTHR43836">
    <property type="entry name" value="CATECHOL O-METHYLTRANSFERASE 1-RELATED"/>
    <property type="match status" value="1"/>
</dbReference>
<dbReference type="GO" id="GO:0032259">
    <property type="term" value="P:methylation"/>
    <property type="evidence" value="ECO:0007669"/>
    <property type="project" value="UniProtKB-KW"/>
</dbReference>
<name>A0A137PD83_CONC2</name>
<proteinExistence type="predicted"/>
<gene>
    <name evidence="1" type="ORF">CONCODRAFT_4102</name>
</gene>
<evidence type="ECO:0000313" key="1">
    <source>
        <dbReference type="EMBL" id="KXN72957.1"/>
    </source>
</evidence>